<evidence type="ECO:0000313" key="2">
    <source>
        <dbReference type="Proteomes" id="UP000515703"/>
    </source>
</evidence>
<dbReference type="KEGG" id="acht:bsdcttw_31180"/>
<dbReference type="Proteomes" id="UP000515703">
    <property type="component" value="Chromosome"/>
</dbReference>
<dbReference type="RefSeq" id="WP_185255787.1">
    <property type="nucleotide sequence ID" value="NZ_AP023368.1"/>
</dbReference>
<accession>A0A7I8DQY6</accession>
<sequence>MSGTLKVIEVSTMGWLFYSPFFMDVPIRPLEPLFPEISQNRQVKLSVVLL</sequence>
<dbReference type="EMBL" id="AP023368">
    <property type="protein sequence ID" value="BCK00078.1"/>
    <property type="molecule type" value="Genomic_DNA"/>
</dbReference>
<protein>
    <submittedName>
        <fullName evidence="1">Uncharacterized protein</fullName>
    </submittedName>
</protein>
<reference evidence="1 2" key="1">
    <citation type="submission" date="2020-08" db="EMBL/GenBank/DDBJ databases">
        <title>Draft genome sequencing of an Anaerocolumna strain isolated from anoxic soil subjected to BSD treatment.</title>
        <authorList>
            <person name="Uek A."/>
            <person name="Tonouchi A."/>
        </authorList>
    </citation>
    <scope>NUCLEOTIDE SEQUENCE [LARGE SCALE GENOMIC DNA]</scope>
    <source>
        <strain evidence="1 2">CTTW</strain>
    </source>
</reference>
<proteinExistence type="predicted"/>
<gene>
    <name evidence="1" type="ORF">bsdcttw_31180</name>
</gene>
<evidence type="ECO:0000313" key="1">
    <source>
        <dbReference type="EMBL" id="BCK00078.1"/>
    </source>
</evidence>
<reference evidence="1 2" key="2">
    <citation type="submission" date="2020-08" db="EMBL/GenBank/DDBJ databases">
        <authorList>
            <person name="Ueki A."/>
            <person name="Tonouchi A."/>
        </authorList>
    </citation>
    <scope>NUCLEOTIDE SEQUENCE [LARGE SCALE GENOMIC DNA]</scope>
    <source>
        <strain evidence="1 2">CTTW</strain>
    </source>
</reference>
<name>A0A7I8DQY6_9FIRM</name>
<organism evidence="1 2">
    <name type="scientific">Anaerocolumna chitinilytica</name>
    <dbReference type="NCBI Taxonomy" id="1727145"/>
    <lineage>
        <taxon>Bacteria</taxon>
        <taxon>Bacillati</taxon>
        <taxon>Bacillota</taxon>
        <taxon>Clostridia</taxon>
        <taxon>Lachnospirales</taxon>
        <taxon>Lachnospiraceae</taxon>
        <taxon>Anaerocolumna</taxon>
    </lineage>
</organism>
<dbReference type="AlphaFoldDB" id="A0A7I8DQY6"/>
<keyword evidence="2" id="KW-1185">Reference proteome</keyword>